<protein>
    <recommendedName>
        <fullName evidence="5">RNA-binding protein</fullName>
    </recommendedName>
</protein>
<accession>A0A134A0Q2</accession>
<dbReference type="STRING" id="467210.HMPREF1866_00050"/>
<dbReference type="GO" id="GO:0005840">
    <property type="term" value="C:ribosome"/>
    <property type="evidence" value="ECO:0007669"/>
    <property type="project" value="UniProtKB-KW"/>
</dbReference>
<evidence type="ECO:0000256" key="2">
    <source>
        <dbReference type="ARBA" id="ARBA00023274"/>
    </source>
</evidence>
<dbReference type="OrthoDB" id="1683515at2"/>
<dbReference type="InterPro" id="IPR008991">
    <property type="entry name" value="Translation_prot_SH3-like_sf"/>
</dbReference>
<keyword evidence="2" id="KW-0687">Ribonucleoprotein</keyword>
<proteinExistence type="predicted"/>
<dbReference type="RefSeq" id="WP_060930094.1">
    <property type="nucleotide sequence ID" value="NZ_KQ959772.1"/>
</dbReference>
<sequence>MINIGDIIVSTAGHDRGEYYLVIECDKDFIYVANGRLKTLDKPKKKNIKHVSRLGKSDEFIDIRKSDNNFNDVKLKYLLKNWRSKCLNQTL</sequence>
<keyword evidence="1" id="KW-0689">Ribosomal protein</keyword>
<dbReference type="SUPFAM" id="SSF50104">
    <property type="entry name" value="Translation proteins SH3-like domain"/>
    <property type="match status" value="1"/>
</dbReference>
<dbReference type="GO" id="GO:1990904">
    <property type="term" value="C:ribonucleoprotein complex"/>
    <property type="evidence" value="ECO:0007669"/>
    <property type="project" value="UniProtKB-KW"/>
</dbReference>
<gene>
    <name evidence="3" type="ORF">HMPREF1866_00050</name>
</gene>
<dbReference type="EMBL" id="LSDA01000001">
    <property type="protein sequence ID" value="KXB61276.1"/>
    <property type="molecule type" value="Genomic_DNA"/>
</dbReference>
<keyword evidence="4" id="KW-1185">Reference proteome</keyword>
<evidence type="ECO:0000256" key="1">
    <source>
        <dbReference type="ARBA" id="ARBA00022980"/>
    </source>
</evidence>
<dbReference type="PATRIC" id="fig|467210.3.peg.50"/>
<reference evidence="4" key="1">
    <citation type="submission" date="2016-01" db="EMBL/GenBank/DDBJ databases">
        <authorList>
            <person name="Mitreva M."/>
            <person name="Pepin K.H."/>
            <person name="Mihindukulasuriya K.A."/>
            <person name="Fulton R."/>
            <person name="Fronick C."/>
            <person name="O'Laughlin M."/>
            <person name="Miner T."/>
            <person name="Herter B."/>
            <person name="Rosa B.A."/>
            <person name="Cordes M."/>
            <person name="Tomlinson C."/>
            <person name="Wollam A."/>
            <person name="Palsikar V.B."/>
            <person name="Mardis E.R."/>
            <person name="Wilson R.K."/>
        </authorList>
    </citation>
    <scope>NUCLEOTIDE SEQUENCE [LARGE SCALE GENOMIC DNA]</scope>
    <source>
        <strain evidence="4">DNF00896</strain>
    </source>
</reference>
<organism evidence="3 4">
    <name type="scientific">Lachnoanaerobaculum saburreum</name>
    <dbReference type="NCBI Taxonomy" id="467210"/>
    <lineage>
        <taxon>Bacteria</taxon>
        <taxon>Bacillati</taxon>
        <taxon>Bacillota</taxon>
        <taxon>Clostridia</taxon>
        <taxon>Lachnospirales</taxon>
        <taxon>Lachnospiraceae</taxon>
        <taxon>Lachnoanaerobaculum</taxon>
    </lineage>
</organism>
<dbReference type="Proteomes" id="UP000070394">
    <property type="component" value="Unassembled WGS sequence"/>
</dbReference>
<dbReference type="AlphaFoldDB" id="A0A134A0Q2"/>
<comment type="caution">
    <text evidence="3">The sequence shown here is derived from an EMBL/GenBank/DDBJ whole genome shotgun (WGS) entry which is preliminary data.</text>
</comment>
<evidence type="ECO:0000313" key="3">
    <source>
        <dbReference type="EMBL" id="KXB61276.1"/>
    </source>
</evidence>
<evidence type="ECO:0000313" key="4">
    <source>
        <dbReference type="Proteomes" id="UP000070394"/>
    </source>
</evidence>
<evidence type="ECO:0008006" key="5">
    <source>
        <dbReference type="Google" id="ProtNLM"/>
    </source>
</evidence>
<name>A0A134A0Q2_9FIRM</name>
<dbReference type="InterPro" id="IPR041985">
    <property type="entry name" value="Ribosomal_eL14_KOW"/>
</dbReference>
<dbReference type="CDD" id="cd06088">
    <property type="entry name" value="KOW_RPL14"/>
    <property type="match status" value="1"/>
</dbReference>